<dbReference type="Proteomes" id="UP000592342">
    <property type="component" value="Unassembled WGS sequence"/>
</dbReference>
<protein>
    <submittedName>
        <fullName evidence="1">Uncharacterized protein</fullName>
    </submittedName>
</protein>
<accession>A0A7X1HTH4</accession>
<sequence>MLAHGDARLPRADHRGIDLGNLFSHFAILQAQLPTTSPELTAFRLFNCDELVKYYKTID</sequence>
<comment type="caution">
    <text evidence="1">The sequence shown here is derived from an EMBL/GenBank/DDBJ whole genome shotgun (WGS) entry which is preliminary data.</text>
</comment>
<dbReference type="EMBL" id="JACLRA010000001">
    <property type="protein sequence ID" value="MBC2862696.1"/>
    <property type="molecule type" value="Genomic_DNA"/>
</dbReference>
<dbReference type="AlphaFoldDB" id="A0A7X1HTH4"/>
<evidence type="ECO:0000313" key="1">
    <source>
        <dbReference type="EMBL" id="MBC2862696.1"/>
    </source>
</evidence>
<reference evidence="1 2" key="1">
    <citation type="submission" date="2020-08" db="EMBL/GenBank/DDBJ databases">
        <title>Tigecycline and colistin resistance in Klebsiella pneumoniae.</title>
        <authorList>
            <person name="Ramesh N."/>
            <person name="Shanthini T."/>
            <person name="Prasanth M."/>
            <person name="Senthilkumar N."/>
            <person name="Meesala Krishna M."/>
            <person name="Guruswami G."/>
        </authorList>
    </citation>
    <scope>NUCLEOTIDE SEQUENCE [LARGE SCALE GENOMIC DNA]</scope>
    <source>
        <strain evidence="1 2">SHM 84</strain>
    </source>
</reference>
<proteinExistence type="predicted"/>
<evidence type="ECO:0000313" key="2">
    <source>
        <dbReference type="Proteomes" id="UP000592342"/>
    </source>
</evidence>
<name>A0A7X1HTH4_KLEPN</name>
<organism evidence="1 2">
    <name type="scientific">Klebsiella pneumoniae</name>
    <dbReference type="NCBI Taxonomy" id="573"/>
    <lineage>
        <taxon>Bacteria</taxon>
        <taxon>Pseudomonadati</taxon>
        <taxon>Pseudomonadota</taxon>
        <taxon>Gammaproteobacteria</taxon>
        <taxon>Enterobacterales</taxon>
        <taxon>Enterobacteriaceae</taxon>
        <taxon>Klebsiella/Raoultella group</taxon>
        <taxon>Klebsiella</taxon>
        <taxon>Klebsiella pneumoniae complex</taxon>
    </lineage>
</organism>
<gene>
    <name evidence="1" type="ORF">H7U16_14695</name>
</gene>